<sequence length="395" mass="42414">MNAGSIIDYPWSLLSKDKTEEGININNLLLSNPPPSRRSITPVNNLLVFSTPNVDSTANTSLGSSVLLILPLTSSSATSAAIVDLNSVAELPPPPTPPPTISVDLNSTGGTVNPTSSAVSVVVATPVVGLGSSTLPTDSFVGNLNSNTTMVESTPFVRGNDKSNELGDPSTTIDDGPIVVEEPTSLSSAHLHIVTALFQGTDIYVPTSSKPYWAFRAVEAKRLIDNNFALAQHNAYLEKQVKEDSIFQDSITKLVEAKNASRKNTSPIVTTVDLMFDGMTRTVSHEEFEKFKNSSKINETIDQVMQWFDLVEDDLKSKKKEFDTFLLQYKGCKMADSTIRNRVPYARKRDAALASSSTGTSEPPKKARKKSPNSASSSSDDGGDAHSPASNAPHQ</sequence>
<evidence type="ECO:0000256" key="1">
    <source>
        <dbReference type="SAM" id="MobiDB-lite"/>
    </source>
</evidence>
<accession>D2VLE1</accession>
<proteinExistence type="predicted"/>
<name>D2VLE1_NAEGR</name>
<dbReference type="RefSeq" id="XP_002675038.1">
    <property type="nucleotide sequence ID" value="XM_002674992.1"/>
</dbReference>
<gene>
    <name evidence="2" type="ORF">NAEGRDRAFT_69747</name>
</gene>
<protein>
    <submittedName>
        <fullName evidence="2">Predicted protein</fullName>
    </submittedName>
</protein>
<dbReference type="VEuPathDB" id="AmoebaDB:NAEGRDRAFT_69747"/>
<evidence type="ECO:0000313" key="2">
    <source>
        <dbReference type="EMBL" id="EFC42294.1"/>
    </source>
</evidence>
<dbReference type="AlphaFoldDB" id="D2VLE1"/>
<feature type="region of interest" description="Disordered" evidence="1">
    <location>
        <begin position="349"/>
        <end position="395"/>
    </location>
</feature>
<feature type="compositionally biased region" description="Low complexity" evidence="1">
    <location>
        <begin position="372"/>
        <end position="395"/>
    </location>
</feature>
<dbReference type="Proteomes" id="UP000006671">
    <property type="component" value="Unassembled WGS sequence"/>
</dbReference>
<organism evidence="3">
    <name type="scientific">Naegleria gruberi</name>
    <name type="common">Amoeba</name>
    <dbReference type="NCBI Taxonomy" id="5762"/>
    <lineage>
        <taxon>Eukaryota</taxon>
        <taxon>Discoba</taxon>
        <taxon>Heterolobosea</taxon>
        <taxon>Tetramitia</taxon>
        <taxon>Eutetramitia</taxon>
        <taxon>Vahlkampfiidae</taxon>
        <taxon>Naegleria</taxon>
    </lineage>
</organism>
<dbReference type="GeneID" id="8851858"/>
<reference evidence="2 3" key="1">
    <citation type="journal article" date="2010" name="Cell">
        <title>The genome of Naegleria gruberi illuminates early eukaryotic versatility.</title>
        <authorList>
            <person name="Fritz-Laylin L.K."/>
            <person name="Prochnik S.E."/>
            <person name="Ginger M.L."/>
            <person name="Dacks J.B."/>
            <person name="Carpenter M.L."/>
            <person name="Field M.C."/>
            <person name="Kuo A."/>
            <person name="Paredez A."/>
            <person name="Chapman J."/>
            <person name="Pham J."/>
            <person name="Shu S."/>
            <person name="Neupane R."/>
            <person name="Cipriano M."/>
            <person name="Mancuso J."/>
            <person name="Tu H."/>
            <person name="Salamov A."/>
            <person name="Lindquist E."/>
            <person name="Shapiro H."/>
            <person name="Lucas S."/>
            <person name="Grigoriev I.V."/>
            <person name="Cande W.Z."/>
            <person name="Fulton C."/>
            <person name="Rokhsar D.S."/>
            <person name="Dawson S.C."/>
        </authorList>
    </citation>
    <scope>NUCLEOTIDE SEQUENCE [LARGE SCALE GENOMIC DNA]</scope>
    <source>
        <strain evidence="2 3">NEG-M</strain>
    </source>
</reference>
<dbReference type="InParanoid" id="D2VLE1"/>
<dbReference type="EMBL" id="GG738880">
    <property type="protein sequence ID" value="EFC42294.1"/>
    <property type="molecule type" value="Genomic_DNA"/>
</dbReference>
<dbReference type="KEGG" id="ngr:NAEGRDRAFT_69747"/>
<evidence type="ECO:0000313" key="3">
    <source>
        <dbReference type="Proteomes" id="UP000006671"/>
    </source>
</evidence>
<keyword evidence="3" id="KW-1185">Reference proteome</keyword>
<feature type="region of interest" description="Disordered" evidence="1">
    <location>
        <begin position="153"/>
        <end position="176"/>
    </location>
</feature>